<feature type="transmembrane region" description="Helical" evidence="10">
    <location>
        <begin position="184"/>
        <end position="207"/>
    </location>
</feature>
<gene>
    <name evidence="11" type="primary">pnuC</name>
    <name evidence="11" type="ORF">N5925_08215</name>
    <name evidence="12" type="ORF">QBL01_10545</name>
</gene>
<feature type="transmembrane region" description="Helical" evidence="10">
    <location>
        <begin position="91"/>
        <end position="109"/>
    </location>
</feature>
<evidence type="ECO:0000256" key="3">
    <source>
        <dbReference type="ARBA" id="ARBA00006669"/>
    </source>
</evidence>
<reference evidence="11" key="1">
    <citation type="submission" date="2022-09" db="EMBL/GenBank/DDBJ databases">
        <title>Molecular characterization of Glaesserella parasuis strains circulating in commercial swine farms using whole-genome sequencing.</title>
        <authorList>
            <person name="Mugabi R."/>
            <person name="Clavijo M."/>
            <person name="Li G."/>
        </authorList>
    </citation>
    <scope>NUCLEOTIDE SEQUENCE</scope>
    <source>
        <strain evidence="11">0435-53</strain>
    </source>
</reference>
<evidence type="ECO:0000256" key="2">
    <source>
        <dbReference type="ARBA" id="ARBA00004651"/>
    </source>
</evidence>
<keyword evidence="6" id="KW-1003">Cell membrane</keyword>
<evidence type="ECO:0000313" key="13">
    <source>
        <dbReference type="Proteomes" id="UP001148834"/>
    </source>
</evidence>
<comment type="similarity">
    <text evidence="3">Belongs to the nicotinamide ribonucleoside (NR) uptake permease (TC 4.B.1) family.</text>
</comment>
<dbReference type="AlphaFoldDB" id="A0A6M8SWY6"/>
<comment type="function">
    <text evidence="1">Required for nicotinamide riboside transport across the inner membrane.</text>
</comment>
<feature type="transmembrane region" description="Helical" evidence="10">
    <location>
        <begin position="67"/>
        <end position="85"/>
    </location>
</feature>
<dbReference type="PANTHER" id="PTHR36122:SF2">
    <property type="entry name" value="NICOTINAMIDE RIBOSIDE TRANSPORTER PNUC"/>
    <property type="match status" value="1"/>
</dbReference>
<evidence type="ECO:0000313" key="12">
    <source>
        <dbReference type="EMBL" id="WGE09661.1"/>
    </source>
</evidence>
<evidence type="ECO:0000256" key="10">
    <source>
        <dbReference type="SAM" id="Phobius"/>
    </source>
</evidence>
<evidence type="ECO:0000256" key="4">
    <source>
        <dbReference type="ARBA" id="ARBA00017522"/>
    </source>
</evidence>
<comment type="subcellular location">
    <subcellularLocation>
        <location evidence="2">Cell membrane</location>
        <topology evidence="2">Multi-pass membrane protein</topology>
    </subcellularLocation>
</comment>
<protein>
    <recommendedName>
        <fullName evidence="4">Nicotinamide riboside transporter PnuC</fullName>
    </recommendedName>
</protein>
<evidence type="ECO:0000313" key="11">
    <source>
        <dbReference type="EMBL" id="MDD2168566.1"/>
    </source>
</evidence>
<reference evidence="12" key="2">
    <citation type="submission" date="2023-04" db="EMBL/GenBank/DDBJ databases">
        <title>Molecular characterization of the Integrative and Conjugative elements harboring multidrug-resistance gene from Glaesserella (Haemophilus) parasuis.</title>
        <authorList>
            <person name="Che Y."/>
            <person name="Zhou L."/>
        </authorList>
    </citation>
    <scope>NUCLEOTIDE SEQUENCE</scope>
    <source>
        <strain evidence="12">Z44</strain>
    </source>
</reference>
<sequence>MNYPILINQLKEEFFSGWKPFEVAWLFLFIAAQIGVYIYYPDSIIGMVAGISGIICNVFVSKGKISNYFFGLIFAYSYFYVAWGANFLGEMNTTLYVYIPAQFIGYFLWKQNMQKAEGADAVIAKSLSIKGWISLAAFITIGTLLFVQALNAAGGSSTGLDGLTTIIVVAAQALMLLRYREQWLLWIALNILSIILWAETPSMYIMYSAYLLNSLYGYYNWTKLQTLNAPAISLKKNHL</sequence>
<evidence type="ECO:0000256" key="7">
    <source>
        <dbReference type="ARBA" id="ARBA00022692"/>
    </source>
</evidence>
<proteinExistence type="inferred from homology"/>
<dbReference type="InterPro" id="IPR006419">
    <property type="entry name" value="NMN_transpt_PnuC"/>
</dbReference>
<dbReference type="PANTHER" id="PTHR36122">
    <property type="entry name" value="NICOTINAMIDE RIBOSIDE TRANSPORTER PNUC"/>
    <property type="match status" value="1"/>
</dbReference>
<accession>A0A6M8SWY6</accession>
<keyword evidence="8 10" id="KW-1133">Transmembrane helix</keyword>
<name>A0A6M8SWY6_GLAPU</name>
<dbReference type="EMBL" id="JAODIR010000043">
    <property type="protein sequence ID" value="MDD2168566.1"/>
    <property type="molecule type" value="Genomic_DNA"/>
</dbReference>
<feature type="transmembrane region" description="Helical" evidence="10">
    <location>
        <begin position="129"/>
        <end position="147"/>
    </location>
</feature>
<dbReference type="Pfam" id="PF04973">
    <property type="entry name" value="NMN_transporter"/>
    <property type="match status" value="1"/>
</dbReference>
<keyword evidence="7 10" id="KW-0812">Transmembrane</keyword>
<dbReference type="EMBL" id="CP121769">
    <property type="protein sequence ID" value="WGE09661.1"/>
    <property type="molecule type" value="Genomic_DNA"/>
</dbReference>
<dbReference type="NCBIfam" id="TIGR01528">
    <property type="entry name" value="NMN_trans_PnuC"/>
    <property type="match status" value="1"/>
</dbReference>
<evidence type="ECO:0000256" key="6">
    <source>
        <dbReference type="ARBA" id="ARBA00022475"/>
    </source>
</evidence>
<dbReference type="GO" id="GO:0034257">
    <property type="term" value="F:nicotinamide riboside transmembrane transporter activity"/>
    <property type="evidence" value="ECO:0007669"/>
    <property type="project" value="InterPro"/>
</dbReference>
<feature type="transmembrane region" description="Helical" evidence="10">
    <location>
        <begin position="44"/>
        <end position="60"/>
    </location>
</feature>
<organism evidence="11 13">
    <name type="scientific">Glaesserella parasuis</name>
    <name type="common">Haemophilus parasuis</name>
    <dbReference type="NCBI Taxonomy" id="738"/>
    <lineage>
        <taxon>Bacteria</taxon>
        <taxon>Pseudomonadati</taxon>
        <taxon>Pseudomonadota</taxon>
        <taxon>Gammaproteobacteria</taxon>
        <taxon>Pasteurellales</taxon>
        <taxon>Pasteurellaceae</taxon>
        <taxon>Glaesserella</taxon>
    </lineage>
</organism>
<dbReference type="Proteomes" id="UP001148834">
    <property type="component" value="Unassembled WGS sequence"/>
</dbReference>
<keyword evidence="9 10" id="KW-0472">Membrane</keyword>
<evidence type="ECO:0000256" key="9">
    <source>
        <dbReference type="ARBA" id="ARBA00023136"/>
    </source>
</evidence>
<evidence type="ECO:0000256" key="8">
    <source>
        <dbReference type="ARBA" id="ARBA00022989"/>
    </source>
</evidence>
<dbReference type="RefSeq" id="WP_075606522.1">
    <property type="nucleotide sequence ID" value="NZ_CP054198.1"/>
</dbReference>
<dbReference type="GO" id="GO:0005886">
    <property type="term" value="C:plasma membrane"/>
    <property type="evidence" value="ECO:0007669"/>
    <property type="project" value="UniProtKB-SubCell"/>
</dbReference>
<keyword evidence="5" id="KW-0813">Transport</keyword>
<feature type="transmembrane region" description="Helical" evidence="10">
    <location>
        <begin position="21"/>
        <end position="38"/>
    </location>
</feature>
<dbReference type="Proteomes" id="UP001222296">
    <property type="component" value="Chromosome"/>
</dbReference>
<evidence type="ECO:0000256" key="1">
    <source>
        <dbReference type="ARBA" id="ARBA00002672"/>
    </source>
</evidence>
<feature type="transmembrane region" description="Helical" evidence="10">
    <location>
        <begin position="159"/>
        <end position="177"/>
    </location>
</feature>
<evidence type="ECO:0000256" key="5">
    <source>
        <dbReference type="ARBA" id="ARBA00022448"/>
    </source>
</evidence>